<name>A0A411HLG5_9GAMM</name>
<evidence type="ECO:0000256" key="1">
    <source>
        <dbReference type="SAM" id="Phobius"/>
    </source>
</evidence>
<feature type="signal peptide" evidence="2">
    <location>
        <begin position="1"/>
        <end position="25"/>
    </location>
</feature>
<keyword evidence="2" id="KW-0732">Signal</keyword>
<evidence type="ECO:0000313" key="4">
    <source>
        <dbReference type="Proteomes" id="UP000291562"/>
    </source>
</evidence>
<dbReference type="OrthoDB" id="5723632at2"/>
<dbReference type="KEGG" id="xbc:ELE36_13975"/>
<feature type="transmembrane region" description="Helical" evidence="1">
    <location>
        <begin position="209"/>
        <end position="230"/>
    </location>
</feature>
<keyword evidence="1" id="KW-1133">Transmembrane helix</keyword>
<sequence length="403" mass="44484">MIRAGVYAFALFACTLLLLFFAADASWHMPLQPAHRITLHGANFRVVSGAGAQDEDALNIGSVGDDDNAVQTIALDHVGADDYPVLRYGFENFPRTLELSLIFRRADTPGDVHAIALPRPENGTKSYDLRTIPAWRGDILEVGFAEFPTAQLVAKGQGFHPFNLMQAELWSPSANGAVSALLTDWFAHWSWSMRSVHALGRDIDTPRKFSLVLALAVWSAIAFLLGMLILRWRSRQIGLGAFVCVAATWLLLDMNWQSGLFWKNGLTRDMYAGKSWDERSRMIADAPLLDVAARVREALHAQPANTHVLVADDSPYELLRLVYHLLPANVEPLGWVAGLLGHTPIDGGPITHLAEGSVVVYYHVQESVYDATHAQLHIGELSYPVMPLLETRSLSVYRISGTP</sequence>
<gene>
    <name evidence="3" type="ORF">ELE36_13975</name>
</gene>
<proteinExistence type="predicted"/>
<dbReference type="Proteomes" id="UP000291562">
    <property type="component" value="Chromosome"/>
</dbReference>
<protein>
    <submittedName>
        <fullName evidence="3">Uncharacterized protein</fullName>
    </submittedName>
</protein>
<dbReference type="AlphaFoldDB" id="A0A411HLG5"/>
<keyword evidence="4" id="KW-1185">Reference proteome</keyword>
<evidence type="ECO:0000313" key="3">
    <source>
        <dbReference type="EMBL" id="QBB71372.1"/>
    </source>
</evidence>
<feature type="transmembrane region" description="Helical" evidence="1">
    <location>
        <begin position="237"/>
        <end position="256"/>
    </location>
</feature>
<organism evidence="3 4">
    <name type="scientific">Pseudolysobacter antarcticus</name>
    <dbReference type="NCBI Taxonomy" id="2511995"/>
    <lineage>
        <taxon>Bacteria</taxon>
        <taxon>Pseudomonadati</taxon>
        <taxon>Pseudomonadota</taxon>
        <taxon>Gammaproteobacteria</taxon>
        <taxon>Lysobacterales</taxon>
        <taxon>Rhodanobacteraceae</taxon>
        <taxon>Pseudolysobacter</taxon>
    </lineage>
</organism>
<dbReference type="RefSeq" id="WP_129834310.1">
    <property type="nucleotide sequence ID" value="NZ_CP035704.1"/>
</dbReference>
<keyword evidence="1" id="KW-0472">Membrane</keyword>
<reference evidence="3 4" key="1">
    <citation type="submission" date="2019-01" db="EMBL/GenBank/DDBJ databases">
        <title>Pseudolysobacter antarctica gen. nov., sp. nov., isolated from Fildes Peninsula, Antarctica.</title>
        <authorList>
            <person name="Wei Z."/>
            <person name="Peng F."/>
        </authorList>
    </citation>
    <scope>NUCLEOTIDE SEQUENCE [LARGE SCALE GENOMIC DNA]</scope>
    <source>
        <strain evidence="3 4">AQ6-296</strain>
    </source>
</reference>
<evidence type="ECO:0000256" key="2">
    <source>
        <dbReference type="SAM" id="SignalP"/>
    </source>
</evidence>
<keyword evidence="1" id="KW-0812">Transmembrane</keyword>
<dbReference type="EMBL" id="CP035704">
    <property type="protein sequence ID" value="QBB71372.1"/>
    <property type="molecule type" value="Genomic_DNA"/>
</dbReference>
<feature type="chain" id="PRO_5019481713" evidence="2">
    <location>
        <begin position="26"/>
        <end position="403"/>
    </location>
</feature>
<accession>A0A411HLG5</accession>